<name>A0A9Q8VGU0_9HYPO</name>
<dbReference type="OrthoDB" id="10669683at2759"/>
<evidence type="ECO:0000313" key="3">
    <source>
        <dbReference type="EMBL" id="UNI24229.1"/>
    </source>
</evidence>
<feature type="transmembrane region" description="Helical" evidence="2">
    <location>
        <begin position="329"/>
        <end position="350"/>
    </location>
</feature>
<accession>A0A9Q8VGU0</accession>
<dbReference type="Proteomes" id="UP000829364">
    <property type="component" value="Chromosome 11"/>
</dbReference>
<keyword evidence="4" id="KW-1185">Reference proteome</keyword>
<feature type="compositionally biased region" description="Low complexity" evidence="1">
    <location>
        <begin position="293"/>
        <end position="302"/>
    </location>
</feature>
<dbReference type="KEGG" id="ptkz:JDV02_009995"/>
<evidence type="ECO:0000256" key="2">
    <source>
        <dbReference type="SAM" id="Phobius"/>
    </source>
</evidence>
<organism evidence="3 4">
    <name type="scientific">Purpureocillium takamizusanense</name>
    <dbReference type="NCBI Taxonomy" id="2060973"/>
    <lineage>
        <taxon>Eukaryota</taxon>
        <taxon>Fungi</taxon>
        <taxon>Dikarya</taxon>
        <taxon>Ascomycota</taxon>
        <taxon>Pezizomycotina</taxon>
        <taxon>Sordariomycetes</taxon>
        <taxon>Hypocreomycetidae</taxon>
        <taxon>Hypocreales</taxon>
        <taxon>Ophiocordycipitaceae</taxon>
        <taxon>Purpureocillium</taxon>
    </lineage>
</organism>
<dbReference type="RefSeq" id="XP_047847710.1">
    <property type="nucleotide sequence ID" value="XM_047991698.1"/>
</dbReference>
<dbReference type="EMBL" id="CP086364">
    <property type="protein sequence ID" value="UNI24229.1"/>
    <property type="molecule type" value="Genomic_DNA"/>
</dbReference>
<proteinExistence type="predicted"/>
<evidence type="ECO:0000256" key="1">
    <source>
        <dbReference type="SAM" id="MobiDB-lite"/>
    </source>
</evidence>
<keyword evidence="2" id="KW-0472">Membrane</keyword>
<gene>
    <name evidence="3" type="ORF">JDV02_009995</name>
</gene>
<dbReference type="GeneID" id="72071940"/>
<feature type="compositionally biased region" description="Gly residues" evidence="1">
    <location>
        <begin position="244"/>
        <end position="261"/>
    </location>
</feature>
<evidence type="ECO:0000313" key="4">
    <source>
        <dbReference type="Proteomes" id="UP000829364"/>
    </source>
</evidence>
<feature type="region of interest" description="Disordered" evidence="1">
    <location>
        <begin position="233"/>
        <end position="302"/>
    </location>
</feature>
<sequence>MYKRRERTSFNFVFDCFPPRQIDRRVSSFLCVTAAAAKALTESYVVHVPRASARLDERTDKRVCHCLLSLCSISLRARHGIQRRRRRLSKKAFWKRKEKKVNHCETSSPNIPLAATCLQQTPLSFKVETSMLSNGNDIIGCPRCSISVSVSQPLSECFNCAAQAARALPPPTSAWSPSTVASDNDDYEHGSYDYEYADPPPAYDTFTVPRYLEAQMPGPPPRRAISVLDLRATTNLDPGEGRRPNGGGSRSLRSGAGGGGDHAAFRHGGEHSIEAGTRVSGGGEHGGTDTDVRPLGTTTTTPLLQLRPFTRRPAAATAAWEQARTLARACGLLVALVFIAFMIHGLALMVEQGLHQSTV</sequence>
<keyword evidence="2" id="KW-0812">Transmembrane</keyword>
<dbReference type="AlphaFoldDB" id="A0A9Q8VGU0"/>
<protein>
    <submittedName>
        <fullName evidence="3">Uncharacterized protein</fullName>
    </submittedName>
</protein>
<reference evidence="3" key="1">
    <citation type="submission" date="2021-11" db="EMBL/GenBank/DDBJ databases">
        <title>Purpureocillium_takamizusanense_genome.</title>
        <authorList>
            <person name="Nguyen N.-H."/>
        </authorList>
    </citation>
    <scope>NUCLEOTIDE SEQUENCE</scope>
    <source>
        <strain evidence="3">PT3</strain>
    </source>
</reference>
<feature type="compositionally biased region" description="Basic and acidic residues" evidence="1">
    <location>
        <begin position="263"/>
        <end position="273"/>
    </location>
</feature>
<keyword evidence="2" id="KW-1133">Transmembrane helix</keyword>